<dbReference type="InterPro" id="IPR008972">
    <property type="entry name" value="Cupredoxin"/>
</dbReference>
<proteinExistence type="inferred from homology"/>
<dbReference type="PANTHER" id="PTHR48267">
    <property type="entry name" value="CUPREDOXIN SUPERFAMILY PROTEIN"/>
    <property type="match status" value="1"/>
</dbReference>
<comment type="caution">
    <text evidence="6">The sequence shown here is derived from an EMBL/GenBank/DDBJ whole genome shotgun (WGS) entry which is preliminary data.</text>
</comment>
<dbReference type="EMBL" id="BSVB01000001">
    <property type="protein sequence ID" value="GMA94669.1"/>
    <property type="molecule type" value="Genomic_DNA"/>
</dbReference>
<dbReference type="PANTHER" id="PTHR48267:SF1">
    <property type="entry name" value="BILIRUBIN OXIDASE"/>
    <property type="match status" value="1"/>
</dbReference>
<feature type="domain" description="Plastocyanin-like" evidence="5">
    <location>
        <begin position="1"/>
        <end position="45"/>
    </location>
</feature>
<name>A0ABQ6K5V7_9MICO</name>
<gene>
    <name evidence="6" type="primary">cotA</name>
    <name evidence="6" type="ORF">GCM10025881_14930</name>
</gene>
<keyword evidence="2" id="KW-0479">Metal-binding</keyword>
<reference evidence="7" key="1">
    <citation type="journal article" date="2019" name="Int. J. Syst. Evol. Microbiol.">
        <title>The Global Catalogue of Microorganisms (GCM) 10K type strain sequencing project: providing services to taxonomists for standard genome sequencing and annotation.</title>
        <authorList>
            <consortium name="The Broad Institute Genomics Platform"/>
            <consortium name="The Broad Institute Genome Sequencing Center for Infectious Disease"/>
            <person name="Wu L."/>
            <person name="Ma J."/>
        </authorList>
    </citation>
    <scope>NUCLEOTIDE SEQUENCE [LARGE SCALE GENOMIC DNA]</scope>
    <source>
        <strain evidence="7">NBRC 108894</strain>
    </source>
</reference>
<feature type="domain" description="Plastocyanin-like" evidence="5">
    <location>
        <begin position="62"/>
        <end position="122"/>
    </location>
</feature>
<dbReference type="InterPro" id="IPR011706">
    <property type="entry name" value="Cu-oxidase_C"/>
</dbReference>
<dbReference type="InterPro" id="IPR002355">
    <property type="entry name" value="Cu_oxidase_Cu_BS"/>
</dbReference>
<evidence type="ECO:0000256" key="1">
    <source>
        <dbReference type="ARBA" id="ARBA00010609"/>
    </source>
</evidence>
<evidence type="ECO:0000259" key="4">
    <source>
        <dbReference type="Pfam" id="PF07731"/>
    </source>
</evidence>
<dbReference type="Proteomes" id="UP001157034">
    <property type="component" value="Unassembled WGS sequence"/>
</dbReference>
<organism evidence="6 7">
    <name type="scientific">Pseudolysinimonas kribbensis</name>
    <dbReference type="NCBI Taxonomy" id="433641"/>
    <lineage>
        <taxon>Bacteria</taxon>
        <taxon>Bacillati</taxon>
        <taxon>Actinomycetota</taxon>
        <taxon>Actinomycetes</taxon>
        <taxon>Micrococcales</taxon>
        <taxon>Microbacteriaceae</taxon>
        <taxon>Pseudolysinimonas</taxon>
    </lineage>
</organism>
<feature type="domain" description="Plastocyanin-like" evidence="4">
    <location>
        <begin position="320"/>
        <end position="428"/>
    </location>
</feature>
<dbReference type="RefSeq" id="WP_284253567.1">
    <property type="nucleotide sequence ID" value="NZ_BSVB01000001.1"/>
</dbReference>
<dbReference type="SUPFAM" id="SSF49503">
    <property type="entry name" value="Cupredoxins"/>
    <property type="match status" value="2"/>
</dbReference>
<evidence type="ECO:0000259" key="5">
    <source>
        <dbReference type="Pfam" id="PF07732"/>
    </source>
</evidence>
<keyword evidence="6" id="KW-0167">Capsid protein</keyword>
<dbReference type="InterPro" id="IPR045087">
    <property type="entry name" value="Cu-oxidase_fam"/>
</dbReference>
<evidence type="ECO:0000256" key="3">
    <source>
        <dbReference type="ARBA" id="ARBA00023002"/>
    </source>
</evidence>
<evidence type="ECO:0000313" key="7">
    <source>
        <dbReference type="Proteomes" id="UP001157034"/>
    </source>
</evidence>
<comment type="similarity">
    <text evidence="1">Belongs to the multicopper oxidase family.</text>
</comment>
<keyword evidence="6" id="KW-0946">Virion</keyword>
<dbReference type="Pfam" id="PF07732">
    <property type="entry name" value="Cu-oxidase_3"/>
    <property type="match status" value="2"/>
</dbReference>
<dbReference type="InterPro" id="IPR011707">
    <property type="entry name" value="Cu-oxidase-like_N"/>
</dbReference>
<evidence type="ECO:0000256" key="2">
    <source>
        <dbReference type="ARBA" id="ARBA00022723"/>
    </source>
</evidence>
<keyword evidence="7" id="KW-1185">Reference proteome</keyword>
<sequence>MFPGPTIESRRGRPVAVRHRNRLPIPIVVHLHGGHTPHESDGYPTDDIYPQDMTYLHRHQGMTGMDGHAPMPAGDVSHGERVYRYPMQQRAAMLWYHDHRMDFTGPSVWRGLAGLHIVRDDEEDALGLPRGRYELPLVLTDRAFDADGSLLYPSVDATLVNTPGVTDPYVAGVLGDVMLVNGVPWPFADVDRATYRLRFLNACNARRLRLRLDPEPHDGLLQIGTEGGLLAAPLQHDSFELAPAQRLDALVDFSRFPVGALVTLYDDFADGRMHQIMRFRVGERVGPRFTAPATLSTIEPLDPTKATVTRTFRFQRGSVGHRDGWIINEEPFSPTSVAARPKLGDIEIWQLFADFHHPVHVHLDPFQVVGRGIYGPGPFDAGWKDTIDLSPGEQARIAVRFRDHPGRFVFHCHNLEHEDMAMMANFVTA</sequence>
<dbReference type="Gene3D" id="2.60.40.420">
    <property type="entry name" value="Cupredoxins - blue copper proteins"/>
    <property type="match status" value="3"/>
</dbReference>
<dbReference type="Pfam" id="PF07731">
    <property type="entry name" value="Cu-oxidase_2"/>
    <property type="match status" value="1"/>
</dbReference>
<accession>A0ABQ6K5V7</accession>
<dbReference type="PROSITE" id="PS00080">
    <property type="entry name" value="MULTICOPPER_OXIDASE2"/>
    <property type="match status" value="1"/>
</dbReference>
<evidence type="ECO:0000313" key="6">
    <source>
        <dbReference type="EMBL" id="GMA94669.1"/>
    </source>
</evidence>
<protein>
    <submittedName>
        <fullName evidence="6">Spore coat protein A</fullName>
    </submittedName>
</protein>
<keyword evidence="3" id="KW-0560">Oxidoreductase</keyword>